<proteinExistence type="predicted"/>
<protein>
    <submittedName>
        <fullName evidence="2">Uncharacterized protein</fullName>
    </submittedName>
</protein>
<feature type="chain" id="PRO_5031566831" evidence="1">
    <location>
        <begin position="27"/>
        <end position="191"/>
    </location>
</feature>
<gene>
    <name evidence="2" type="ORF">FHR32_007015</name>
</gene>
<keyword evidence="3" id="KW-1185">Reference proteome</keyword>
<dbReference type="AlphaFoldDB" id="A0A7W7WDS6"/>
<sequence>MRRALGISVGLALIAAALSPIGPAEATCLNTVRKCGRDALIAIDVVAKGTPHASPGGRVTYVLDYSMTWTPSFAPYWGSFWVGGRFPQGAKGPTGAVLLGEDGKRLATFTCGKHADGVWCDTRDRLPHQGRIVLTARLPRKATGAAVAKLGFDSFDGLNKEESARHLDREKSREKFCNYRFVRTVTTTVKS</sequence>
<accession>A0A7W7WDS6</accession>
<dbReference type="Proteomes" id="UP000534286">
    <property type="component" value="Unassembled WGS sequence"/>
</dbReference>
<feature type="signal peptide" evidence="1">
    <location>
        <begin position="1"/>
        <end position="26"/>
    </location>
</feature>
<dbReference type="EMBL" id="JACHJU010000003">
    <property type="protein sequence ID" value="MBB4942629.1"/>
    <property type="molecule type" value="Genomic_DNA"/>
</dbReference>
<evidence type="ECO:0000313" key="3">
    <source>
        <dbReference type="Proteomes" id="UP000534286"/>
    </source>
</evidence>
<reference evidence="2 3" key="1">
    <citation type="submission" date="2020-08" db="EMBL/GenBank/DDBJ databases">
        <title>Sequencing the genomes of 1000 actinobacteria strains.</title>
        <authorList>
            <person name="Klenk H.-P."/>
        </authorList>
    </citation>
    <scope>NUCLEOTIDE SEQUENCE [LARGE SCALE GENOMIC DNA]</scope>
    <source>
        <strain evidence="2 3">DSM 43023</strain>
    </source>
</reference>
<name>A0A7W7WDS6_9ACTN</name>
<dbReference type="RefSeq" id="WP_184758564.1">
    <property type="nucleotide sequence ID" value="NZ_BAABEK010000030.1"/>
</dbReference>
<evidence type="ECO:0000256" key="1">
    <source>
        <dbReference type="SAM" id="SignalP"/>
    </source>
</evidence>
<comment type="caution">
    <text evidence="2">The sequence shown here is derived from an EMBL/GenBank/DDBJ whole genome shotgun (WGS) entry which is preliminary data.</text>
</comment>
<organism evidence="2 3">
    <name type="scientific">Streptosporangium album</name>
    <dbReference type="NCBI Taxonomy" id="47479"/>
    <lineage>
        <taxon>Bacteria</taxon>
        <taxon>Bacillati</taxon>
        <taxon>Actinomycetota</taxon>
        <taxon>Actinomycetes</taxon>
        <taxon>Streptosporangiales</taxon>
        <taxon>Streptosporangiaceae</taxon>
        <taxon>Streptosporangium</taxon>
    </lineage>
</organism>
<evidence type="ECO:0000313" key="2">
    <source>
        <dbReference type="EMBL" id="MBB4942629.1"/>
    </source>
</evidence>
<keyword evidence="1" id="KW-0732">Signal</keyword>